<evidence type="ECO:0000313" key="2">
    <source>
        <dbReference type="EMBL" id="TWI09995.1"/>
    </source>
</evidence>
<accession>A0A562LQU3</accession>
<dbReference type="PANTHER" id="PTHR33121:SF70">
    <property type="entry name" value="SIGNALING PROTEIN YKOW"/>
    <property type="match status" value="1"/>
</dbReference>
<dbReference type="AlphaFoldDB" id="A0A562LQU3"/>
<dbReference type="EMBL" id="VLKL01000002">
    <property type="protein sequence ID" value="TWI09995.1"/>
    <property type="molecule type" value="Genomic_DNA"/>
</dbReference>
<keyword evidence="3" id="KW-1185">Reference proteome</keyword>
<dbReference type="Pfam" id="PF00563">
    <property type="entry name" value="EAL"/>
    <property type="match status" value="1"/>
</dbReference>
<dbReference type="SUPFAM" id="SSF141868">
    <property type="entry name" value="EAL domain-like"/>
    <property type="match status" value="1"/>
</dbReference>
<gene>
    <name evidence="2" type="ORF">IQ17_01075</name>
</gene>
<proteinExistence type="predicted"/>
<dbReference type="InterPro" id="IPR035919">
    <property type="entry name" value="EAL_sf"/>
</dbReference>
<dbReference type="InterPro" id="IPR050706">
    <property type="entry name" value="Cyclic-di-GMP_PDE-like"/>
</dbReference>
<dbReference type="PANTHER" id="PTHR33121">
    <property type="entry name" value="CYCLIC DI-GMP PHOSPHODIESTERASE PDEF"/>
    <property type="match status" value="1"/>
</dbReference>
<dbReference type="InterPro" id="IPR001633">
    <property type="entry name" value="EAL_dom"/>
</dbReference>
<dbReference type="Proteomes" id="UP000317176">
    <property type="component" value="Unassembled WGS sequence"/>
</dbReference>
<dbReference type="PROSITE" id="PS50883">
    <property type="entry name" value="EAL"/>
    <property type="match status" value="1"/>
</dbReference>
<evidence type="ECO:0000313" key="3">
    <source>
        <dbReference type="Proteomes" id="UP000317176"/>
    </source>
</evidence>
<comment type="caution">
    <text evidence="2">The sequence shown here is derived from an EMBL/GenBank/DDBJ whole genome shotgun (WGS) entry which is preliminary data.</text>
</comment>
<sequence length="69" mass="7307">MACAFEAASLSKQLGLTVVAEGIEDRATADFLVSMGCEEGQGYFFGRPMPAQAFVKQFLTVELEAVSAA</sequence>
<evidence type="ECO:0000259" key="1">
    <source>
        <dbReference type="PROSITE" id="PS50883"/>
    </source>
</evidence>
<dbReference type="GO" id="GO:0071111">
    <property type="term" value="F:cyclic-guanylate-specific phosphodiesterase activity"/>
    <property type="evidence" value="ECO:0007669"/>
    <property type="project" value="InterPro"/>
</dbReference>
<reference evidence="2 3" key="1">
    <citation type="journal article" date="2015" name="Stand. Genomic Sci.">
        <title>Genomic Encyclopedia of Bacterial and Archaeal Type Strains, Phase III: the genomes of soil and plant-associated and newly described type strains.</title>
        <authorList>
            <person name="Whitman W.B."/>
            <person name="Woyke T."/>
            <person name="Klenk H.P."/>
            <person name="Zhou Y."/>
            <person name="Lilburn T.G."/>
            <person name="Beck B.J."/>
            <person name="De Vos P."/>
            <person name="Vandamme P."/>
            <person name="Eisen J.A."/>
            <person name="Garrity G."/>
            <person name="Hugenholtz P."/>
            <person name="Kyrpides N.C."/>
        </authorList>
    </citation>
    <scope>NUCLEOTIDE SEQUENCE [LARGE SCALE GENOMIC DNA]</scope>
    <source>
        <strain evidence="2 3">CGMCC 1.10947</strain>
    </source>
</reference>
<feature type="domain" description="EAL" evidence="1">
    <location>
        <begin position="1"/>
        <end position="62"/>
    </location>
</feature>
<protein>
    <submittedName>
        <fullName evidence="2">EAL domain-containing protein</fullName>
    </submittedName>
</protein>
<dbReference type="Gene3D" id="3.20.20.450">
    <property type="entry name" value="EAL domain"/>
    <property type="match status" value="1"/>
</dbReference>
<name>A0A562LQU3_9BRAD</name>
<organism evidence="2 3">
    <name type="scientific">Bradyrhizobium daqingense</name>
    <dbReference type="NCBI Taxonomy" id="993502"/>
    <lineage>
        <taxon>Bacteria</taxon>
        <taxon>Pseudomonadati</taxon>
        <taxon>Pseudomonadota</taxon>
        <taxon>Alphaproteobacteria</taxon>
        <taxon>Hyphomicrobiales</taxon>
        <taxon>Nitrobacteraceae</taxon>
        <taxon>Bradyrhizobium</taxon>
    </lineage>
</organism>